<organism evidence="1 2">
    <name type="scientific">Candidatus Campbellbacteria bacterium CG22_combo_CG10-13_8_21_14_all_36_13</name>
    <dbReference type="NCBI Taxonomy" id="1974529"/>
    <lineage>
        <taxon>Bacteria</taxon>
        <taxon>Candidatus Campbelliibacteriota</taxon>
    </lineage>
</organism>
<dbReference type="AlphaFoldDB" id="A0A2H0DZ60"/>
<sequence length="286" mass="31643">MTMHCAHCGKQIDKSANFCRFCGGKAEAVSSSRQCPFCKFEIKKDTEKCSNCNRTLIEKIPTRENHNTHSAHTTKKSTNEADYSFSSPLNKEIDWSKLIFNKYAGILVGVILVTWALSGEDTSSGTKAPLPAPIQQPSGEAFKSTIDTSALISLNNGTVLKKNSTYFYGNGELRIKNGSNLDTIAKLIRGGTSVFTVYIKANSNYTITGISDGVYWLAFAQGRDWDSVNQGFRRDIQYSSFDETFDFTTTSDYSYEYYTINEVTLHPVVGGTAETSSVDPAQFNAY</sequence>
<accession>A0A2H0DZ60</accession>
<gene>
    <name evidence="1" type="ORF">COW81_00100</name>
</gene>
<dbReference type="Proteomes" id="UP000231143">
    <property type="component" value="Unassembled WGS sequence"/>
</dbReference>
<evidence type="ECO:0008006" key="3">
    <source>
        <dbReference type="Google" id="ProtNLM"/>
    </source>
</evidence>
<name>A0A2H0DZ60_9BACT</name>
<dbReference type="EMBL" id="PCTT01000002">
    <property type="protein sequence ID" value="PIP87463.1"/>
    <property type="molecule type" value="Genomic_DNA"/>
</dbReference>
<evidence type="ECO:0000313" key="1">
    <source>
        <dbReference type="EMBL" id="PIP87463.1"/>
    </source>
</evidence>
<evidence type="ECO:0000313" key="2">
    <source>
        <dbReference type="Proteomes" id="UP000231143"/>
    </source>
</evidence>
<comment type="caution">
    <text evidence="1">The sequence shown here is derived from an EMBL/GenBank/DDBJ whole genome shotgun (WGS) entry which is preliminary data.</text>
</comment>
<proteinExistence type="predicted"/>
<protein>
    <recommendedName>
        <fullName evidence="3">DZANK-type domain-containing protein</fullName>
    </recommendedName>
</protein>
<reference evidence="1 2" key="1">
    <citation type="submission" date="2017-09" db="EMBL/GenBank/DDBJ databases">
        <title>Depth-based differentiation of microbial function through sediment-hosted aquifers and enrichment of novel symbionts in the deep terrestrial subsurface.</title>
        <authorList>
            <person name="Probst A.J."/>
            <person name="Ladd B."/>
            <person name="Jarett J.K."/>
            <person name="Geller-Mcgrath D.E."/>
            <person name="Sieber C.M."/>
            <person name="Emerson J.B."/>
            <person name="Anantharaman K."/>
            <person name="Thomas B.C."/>
            <person name="Malmstrom R."/>
            <person name="Stieglmeier M."/>
            <person name="Klingl A."/>
            <person name="Woyke T."/>
            <person name="Ryan C.M."/>
            <person name="Banfield J.F."/>
        </authorList>
    </citation>
    <scope>NUCLEOTIDE SEQUENCE [LARGE SCALE GENOMIC DNA]</scope>
    <source>
        <strain evidence="1">CG22_combo_CG10-13_8_21_14_all_36_13</strain>
    </source>
</reference>